<feature type="transmembrane region" description="Helical" evidence="1">
    <location>
        <begin position="6"/>
        <end position="30"/>
    </location>
</feature>
<proteinExistence type="predicted"/>
<feature type="transmembrane region" description="Helical" evidence="1">
    <location>
        <begin position="42"/>
        <end position="64"/>
    </location>
</feature>
<evidence type="ECO:0000313" key="3">
    <source>
        <dbReference type="Proteomes" id="UP000505355"/>
    </source>
</evidence>
<dbReference type="AlphaFoldDB" id="A0A7D4UKF8"/>
<evidence type="ECO:0000256" key="1">
    <source>
        <dbReference type="SAM" id="Phobius"/>
    </source>
</evidence>
<keyword evidence="1" id="KW-1133">Transmembrane helix</keyword>
<dbReference type="KEGG" id="mmab:HQ865_00410"/>
<accession>A0A7D4UKF8</accession>
<gene>
    <name evidence="2" type="ORF">HQ865_00410</name>
</gene>
<protein>
    <submittedName>
        <fullName evidence="2">Uncharacterized protein</fullName>
    </submittedName>
</protein>
<organism evidence="2 3">
    <name type="scientific">Mucilaginibacter mali</name>
    <dbReference type="NCBI Taxonomy" id="2740462"/>
    <lineage>
        <taxon>Bacteria</taxon>
        <taxon>Pseudomonadati</taxon>
        <taxon>Bacteroidota</taxon>
        <taxon>Sphingobacteriia</taxon>
        <taxon>Sphingobacteriales</taxon>
        <taxon>Sphingobacteriaceae</taxon>
        <taxon>Mucilaginibacter</taxon>
    </lineage>
</organism>
<keyword evidence="3" id="KW-1185">Reference proteome</keyword>
<dbReference type="PROSITE" id="PS51257">
    <property type="entry name" value="PROKAR_LIPOPROTEIN"/>
    <property type="match status" value="1"/>
</dbReference>
<keyword evidence="1" id="KW-0812">Transmembrane</keyword>
<keyword evidence="1" id="KW-0472">Membrane</keyword>
<sequence>MRSAKFWIKALLLTAITIACIGHMLFLGMMEFLTRQQGADITFAYWCPLAIHITIILICILYWVNRVLYWYKNGTA</sequence>
<name>A0A7D4UKF8_9SPHI</name>
<evidence type="ECO:0000313" key="2">
    <source>
        <dbReference type="EMBL" id="QKJ28281.1"/>
    </source>
</evidence>
<dbReference type="Proteomes" id="UP000505355">
    <property type="component" value="Chromosome"/>
</dbReference>
<dbReference type="EMBL" id="CP054139">
    <property type="protein sequence ID" value="QKJ28281.1"/>
    <property type="molecule type" value="Genomic_DNA"/>
</dbReference>
<reference evidence="2 3" key="1">
    <citation type="submission" date="2020-05" db="EMBL/GenBank/DDBJ databases">
        <title>Mucilaginibacter mali sp. nov.</title>
        <authorList>
            <person name="Kim H.S."/>
            <person name="Lee K.C."/>
            <person name="Suh M.K."/>
            <person name="Kim J.-S."/>
            <person name="Han K.-I."/>
            <person name="Eom M.K."/>
            <person name="Shin Y.K."/>
            <person name="Lee J.-S."/>
        </authorList>
    </citation>
    <scope>NUCLEOTIDE SEQUENCE [LARGE SCALE GENOMIC DNA]</scope>
    <source>
        <strain evidence="2 3">G2-14</strain>
    </source>
</reference>
<dbReference type="RefSeq" id="WP_173412983.1">
    <property type="nucleotide sequence ID" value="NZ_CP054139.1"/>
</dbReference>